<dbReference type="PANTHER" id="PTHR47529">
    <property type="entry name" value="PEPTIDYL-PROLYL CIS-TRANS ISOMERASE D"/>
    <property type="match status" value="1"/>
</dbReference>
<keyword evidence="8" id="KW-0143">Chaperone</keyword>
<dbReference type="RefSeq" id="WP_146794633.1">
    <property type="nucleotide sequence ID" value="NZ_BARC01000011.1"/>
</dbReference>
<dbReference type="Proteomes" id="UP000321230">
    <property type="component" value="Unassembled WGS sequence"/>
</dbReference>
<dbReference type="GO" id="GO:0003755">
    <property type="term" value="F:peptidyl-prolyl cis-trans isomerase activity"/>
    <property type="evidence" value="ECO:0007669"/>
    <property type="project" value="UniProtKB-KW"/>
</dbReference>
<evidence type="ECO:0000256" key="7">
    <source>
        <dbReference type="ARBA" id="ARBA00023136"/>
    </source>
</evidence>
<name>A0A511B1A1_9PROT</name>
<dbReference type="InterPro" id="IPR000297">
    <property type="entry name" value="PPIase_PpiC"/>
</dbReference>
<evidence type="ECO:0000256" key="13">
    <source>
        <dbReference type="ARBA" id="ARBA00042775"/>
    </source>
</evidence>
<keyword evidence="3" id="KW-1003">Cell membrane</keyword>
<evidence type="ECO:0000259" key="15">
    <source>
        <dbReference type="PROSITE" id="PS50198"/>
    </source>
</evidence>
<dbReference type="Pfam" id="PF13145">
    <property type="entry name" value="Rotamase_2"/>
    <property type="match status" value="1"/>
</dbReference>
<accession>A0A511B1A1</accession>
<keyword evidence="6" id="KW-1133">Transmembrane helix</keyword>
<dbReference type="Pfam" id="PF13624">
    <property type="entry name" value="SurA_N_3"/>
    <property type="match status" value="1"/>
</dbReference>
<keyword evidence="17" id="KW-1185">Reference proteome</keyword>
<sequence length="640" mass="69755">MITTLRHLLVDSWAGRAAALLIFLAFIGWGVGDVYSNMGTSGSNAIMKVGDRSITPDDLSRGLNAQLPQVAQQMGLADASHLPQAAREQAARQVLQNLITQNEVQAAAARAGMDVPDDVVRQEIFAIPFFHNAAGQFDRSILNERLTRIGMTEANLIRMMREDIITRAVLQGMGQSVQIPTSLTERLLSFDARQRVLDVLFIPLPTAPLVTTPTDAQLHRFYDNHPWDFRTPEYRHAKMVLLTQDTVARSIEVPDDVLKRLYEAQERTYNVPETRTLQVITFADEARADSAAVTWRKGLPWTDLQKQYSDAASVSLPDARESDIPNPELAKAAFSAPLNQVTGPVKTSVGWVVFEITTIKAPHTTSFDAAKADMTAQVQKQEAPQAVQARMKQFQDAVAGSTTLDRIPADLGAAPVAGTMDAQGMTKDGMPAPIPGNEALRKAVVARVFSQNKGAQPSVVNGPDGSAFAIFVDDVQPGTLKPFESVRAQVVQKWTAEQNRRIANERTTTLFTAAKSTTLAKAVAGQPEEGGMRRNVTLSRIHPDQSLPEAVTRAAFGNAVGKTAMLETPEGYWLVNVTSEKAPDPKDIHQLTSQLQSQYLQSLQSDIPVALNAAFEKEVPPTHINMSLFNQVVAATGAQQ</sequence>
<dbReference type="EMBL" id="BJUZ01000001">
    <property type="protein sequence ID" value="GEK93251.1"/>
    <property type="molecule type" value="Genomic_DNA"/>
</dbReference>
<evidence type="ECO:0000256" key="10">
    <source>
        <dbReference type="ARBA" id="ARBA00031484"/>
    </source>
</evidence>
<keyword evidence="7" id="KW-0472">Membrane</keyword>
<organism evidence="16 17">
    <name type="scientific">Gluconobacter wancherniae NBRC 103581</name>
    <dbReference type="NCBI Taxonomy" id="656744"/>
    <lineage>
        <taxon>Bacteria</taxon>
        <taxon>Pseudomonadati</taxon>
        <taxon>Pseudomonadota</taxon>
        <taxon>Alphaproteobacteria</taxon>
        <taxon>Acetobacterales</taxon>
        <taxon>Acetobacteraceae</taxon>
        <taxon>Gluconobacter</taxon>
    </lineage>
</organism>
<comment type="caution">
    <text evidence="16">The sequence shown here is derived from an EMBL/GenBank/DDBJ whole genome shotgun (WGS) entry which is preliminary data.</text>
</comment>
<dbReference type="PROSITE" id="PS50198">
    <property type="entry name" value="PPIC_PPIASE_2"/>
    <property type="match status" value="1"/>
</dbReference>
<evidence type="ECO:0000256" key="4">
    <source>
        <dbReference type="ARBA" id="ARBA00022519"/>
    </source>
</evidence>
<evidence type="ECO:0000313" key="17">
    <source>
        <dbReference type="Proteomes" id="UP000321230"/>
    </source>
</evidence>
<dbReference type="InterPro" id="IPR027304">
    <property type="entry name" value="Trigger_fact/SurA_dom_sf"/>
</dbReference>
<proteinExistence type="inferred from homology"/>
<evidence type="ECO:0000256" key="12">
    <source>
        <dbReference type="ARBA" id="ARBA00040743"/>
    </source>
</evidence>
<evidence type="ECO:0000256" key="2">
    <source>
        <dbReference type="ARBA" id="ARBA00018370"/>
    </source>
</evidence>
<dbReference type="GO" id="GO:0005886">
    <property type="term" value="C:plasma membrane"/>
    <property type="evidence" value="ECO:0007669"/>
    <property type="project" value="UniProtKB-SubCell"/>
</dbReference>
<dbReference type="SUPFAM" id="SSF54534">
    <property type="entry name" value="FKBP-like"/>
    <property type="match status" value="1"/>
</dbReference>
<dbReference type="AlphaFoldDB" id="A0A511B1A1"/>
<evidence type="ECO:0000256" key="14">
    <source>
        <dbReference type="PROSITE-ProRule" id="PRU00278"/>
    </source>
</evidence>
<evidence type="ECO:0000256" key="6">
    <source>
        <dbReference type="ARBA" id="ARBA00022989"/>
    </source>
</evidence>
<dbReference type="PANTHER" id="PTHR47529:SF1">
    <property type="entry name" value="PERIPLASMIC CHAPERONE PPID"/>
    <property type="match status" value="1"/>
</dbReference>
<evidence type="ECO:0000256" key="11">
    <source>
        <dbReference type="ARBA" id="ARBA00038408"/>
    </source>
</evidence>
<keyword evidence="14" id="KW-0697">Rotamase</keyword>
<gene>
    <name evidence="16" type="ORF">GWA01_10210</name>
</gene>
<evidence type="ECO:0000313" key="16">
    <source>
        <dbReference type="EMBL" id="GEK93251.1"/>
    </source>
</evidence>
<dbReference type="Gene3D" id="1.10.4030.10">
    <property type="entry name" value="Porin chaperone SurA, peptide-binding domain"/>
    <property type="match status" value="1"/>
</dbReference>
<evidence type="ECO:0000256" key="1">
    <source>
        <dbReference type="ARBA" id="ARBA00004382"/>
    </source>
</evidence>
<comment type="subcellular location">
    <subcellularLocation>
        <location evidence="1">Cell inner membrane</location>
        <topology evidence="1">Single-pass type II membrane protein</topology>
        <orientation evidence="1">Periplasmic side</orientation>
    </subcellularLocation>
</comment>
<reference evidence="16 17" key="1">
    <citation type="submission" date="2019-07" db="EMBL/GenBank/DDBJ databases">
        <title>Whole genome shotgun sequence of Gluconobacter wancherniae NBRC 103581.</title>
        <authorList>
            <person name="Hosoyama A."/>
            <person name="Uohara A."/>
            <person name="Ohji S."/>
            <person name="Ichikawa N."/>
        </authorList>
    </citation>
    <scope>NUCLEOTIDE SEQUENCE [LARGE SCALE GENOMIC DNA]</scope>
    <source>
        <strain evidence="16 17">NBRC 103581</strain>
    </source>
</reference>
<keyword evidence="5" id="KW-0812">Transmembrane</keyword>
<keyword evidence="4" id="KW-0997">Cell inner membrane</keyword>
<dbReference type="InterPro" id="IPR046357">
    <property type="entry name" value="PPIase_dom_sf"/>
</dbReference>
<protein>
    <recommendedName>
        <fullName evidence="2">Parvulin-like PPIase</fullName>
    </recommendedName>
    <alternativeName>
        <fullName evidence="9">Peptidyl-prolyl cis-trans isomerase plp</fullName>
    </alternativeName>
    <alternativeName>
        <fullName evidence="12">Periplasmic chaperone PpiD</fullName>
    </alternativeName>
    <alternativeName>
        <fullName evidence="13">Periplasmic folding chaperone</fullName>
    </alternativeName>
    <alternativeName>
        <fullName evidence="10">Rotamase plp</fullName>
    </alternativeName>
</protein>
<comment type="similarity">
    <text evidence="11">Belongs to the PpiD chaperone family.</text>
</comment>
<evidence type="ECO:0000256" key="5">
    <source>
        <dbReference type="ARBA" id="ARBA00022692"/>
    </source>
</evidence>
<dbReference type="InterPro" id="IPR052029">
    <property type="entry name" value="PpiD_chaperone"/>
</dbReference>
<feature type="domain" description="PpiC" evidence="15">
    <location>
        <begin position="232"/>
        <end position="358"/>
    </location>
</feature>
<dbReference type="SUPFAM" id="SSF109998">
    <property type="entry name" value="Triger factor/SurA peptide-binding domain-like"/>
    <property type="match status" value="1"/>
</dbReference>
<evidence type="ECO:0000256" key="9">
    <source>
        <dbReference type="ARBA" id="ARBA00030642"/>
    </source>
</evidence>
<evidence type="ECO:0000256" key="8">
    <source>
        <dbReference type="ARBA" id="ARBA00023186"/>
    </source>
</evidence>
<evidence type="ECO:0000256" key="3">
    <source>
        <dbReference type="ARBA" id="ARBA00022475"/>
    </source>
</evidence>
<keyword evidence="14" id="KW-0413">Isomerase</keyword>
<dbReference type="Gene3D" id="3.10.50.40">
    <property type="match status" value="1"/>
</dbReference>
<dbReference type="OrthoDB" id="9768393at2"/>